<sequence>TFSTASDDYIGVSNRLLTFSSSQPTDSVTITINDDTEVEDALERFTASLTIDSGLNLVVTLLPNTATVTIDDNDVVIGFVDPTTTVTESGEATLFVTIMDGTIPSGEQYIVTLTTADDTAN</sequence>
<proteinExistence type="predicted"/>
<keyword evidence="6" id="KW-1185">Reference proteome</keyword>
<dbReference type="EMBL" id="CASHTH010002629">
    <property type="protein sequence ID" value="CAI8032796.1"/>
    <property type="molecule type" value="Genomic_DNA"/>
</dbReference>
<dbReference type="Gene3D" id="2.60.40.2030">
    <property type="match status" value="1"/>
</dbReference>
<dbReference type="InterPro" id="IPR038081">
    <property type="entry name" value="CalX-like_sf"/>
</dbReference>
<feature type="domain" description="Calx-beta" evidence="4">
    <location>
        <begin position="4"/>
        <end position="74"/>
    </location>
</feature>
<organism evidence="5 6">
    <name type="scientific">Geodia barretti</name>
    <name type="common">Barrett's horny sponge</name>
    <dbReference type="NCBI Taxonomy" id="519541"/>
    <lineage>
        <taxon>Eukaryota</taxon>
        <taxon>Metazoa</taxon>
        <taxon>Porifera</taxon>
        <taxon>Demospongiae</taxon>
        <taxon>Heteroscleromorpha</taxon>
        <taxon>Tetractinellida</taxon>
        <taxon>Astrophorina</taxon>
        <taxon>Geodiidae</taxon>
        <taxon>Geodia</taxon>
    </lineage>
</organism>
<evidence type="ECO:0000313" key="5">
    <source>
        <dbReference type="EMBL" id="CAI8032796.1"/>
    </source>
</evidence>
<evidence type="ECO:0000256" key="2">
    <source>
        <dbReference type="ARBA" id="ARBA00022737"/>
    </source>
</evidence>
<keyword evidence="1" id="KW-0732">Signal</keyword>
<evidence type="ECO:0000259" key="4">
    <source>
        <dbReference type="Pfam" id="PF03160"/>
    </source>
</evidence>
<name>A0AA35SQC7_GEOBA</name>
<gene>
    <name evidence="5" type="ORF">GBAR_LOCUS18523</name>
</gene>
<accession>A0AA35SQC7</accession>
<evidence type="ECO:0000256" key="1">
    <source>
        <dbReference type="ARBA" id="ARBA00022729"/>
    </source>
</evidence>
<dbReference type="AlphaFoldDB" id="A0AA35SQC7"/>
<dbReference type="Proteomes" id="UP001174909">
    <property type="component" value="Unassembled WGS sequence"/>
</dbReference>
<dbReference type="InterPro" id="IPR003644">
    <property type="entry name" value="Calx_beta"/>
</dbReference>
<dbReference type="SUPFAM" id="SSF141072">
    <property type="entry name" value="CalX-like"/>
    <property type="match status" value="1"/>
</dbReference>
<dbReference type="Pfam" id="PF03160">
    <property type="entry name" value="Calx-beta"/>
    <property type="match status" value="1"/>
</dbReference>
<evidence type="ECO:0000313" key="6">
    <source>
        <dbReference type="Proteomes" id="UP001174909"/>
    </source>
</evidence>
<protein>
    <recommendedName>
        <fullName evidence="4">Calx-beta domain-containing protein</fullName>
    </recommendedName>
</protein>
<comment type="caution">
    <text evidence="5">The sequence shown here is derived from an EMBL/GenBank/DDBJ whole genome shotgun (WGS) entry which is preliminary data.</text>
</comment>
<keyword evidence="3" id="KW-0106">Calcium</keyword>
<reference evidence="5" key="1">
    <citation type="submission" date="2023-03" db="EMBL/GenBank/DDBJ databases">
        <authorList>
            <person name="Steffen K."/>
            <person name="Cardenas P."/>
        </authorList>
    </citation>
    <scope>NUCLEOTIDE SEQUENCE</scope>
</reference>
<feature type="non-terminal residue" evidence="5">
    <location>
        <position position="1"/>
    </location>
</feature>
<dbReference type="GO" id="GO:0007154">
    <property type="term" value="P:cell communication"/>
    <property type="evidence" value="ECO:0007669"/>
    <property type="project" value="InterPro"/>
</dbReference>
<dbReference type="GO" id="GO:0016020">
    <property type="term" value="C:membrane"/>
    <property type="evidence" value="ECO:0007669"/>
    <property type="project" value="InterPro"/>
</dbReference>
<keyword evidence="2" id="KW-0677">Repeat</keyword>
<feature type="non-terminal residue" evidence="5">
    <location>
        <position position="121"/>
    </location>
</feature>
<evidence type="ECO:0000256" key="3">
    <source>
        <dbReference type="ARBA" id="ARBA00022837"/>
    </source>
</evidence>